<gene>
    <name evidence="11" type="ORF">S06H3_30274</name>
</gene>
<feature type="transmembrane region" description="Helical" evidence="9">
    <location>
        <begin position="59"/>
        <end position="85"/>
    </location>
</feature>
<dbReference type="GO" id="GO:0005886">
    <property type="term" value="C:plasma membrane"/>
    <property type="evidence" value="ECO:0007669"/>
    <property type="project" value="UniProtKB-SubCell"/>
</dbReference>
<evidence type="ECO:0000256" key="2">
    <source>
        <dbReference type="ARBA" id="ARBA00009047"/>
    </source>
</evidence>
<evidence type="ECO:0000313" key="11">
    <source>
        <dbReference type="EMBL" id="GAI27646.1"/>
    </source>
</evidence>
<evidence type="ECO:0000256" key="3">
    <source>
        <dbReference type="ARBA" id="ARBA00022448"/>
    </source>
</evidence>
<evidence type="ECO:0000256" key="6">
    <source>
        <dbReference type="ARBA" id="ARBA00022692"/>
    </source>
</evidence>
<keyword evidence="4" id="KW-1003">Cell membrane</keyword>
<dbReference type="InterPro" id="IPR035906">
    <property type="entry name" value="MetI-like_sf"/>
</dbReference>
<evidence type="ECO:0000259" key="10">
    <source>
        <dbReference type="PROSITE" id="PS50928"/>
    </source>
</evidence>
<protein>
    <recommendedName>
        <fullName evidence="10">ABC transmembrane type-1 domain-containing protein</fullName>
    </recommendedName>
</protein>
<reference evidence="11" key="1">
    <citation type="journal article" date="2014" name="Front. Microbiol.">
        <title>High frequency of phylogenetically diverse reductive dehalogenase-homologous genes in deep subseafloor sedimentary metagenomes.</title>
        <authorList>
            <person name="Kawai M."/>
            <person name="Futagami T."/>
            <person name="Toyoda A."/>
            <person name="Takaki Y."/>
            <person name="Nishi S."/>
            <person name="Hori S."/>
            <person name="Arai W."/>
            <person name="Tsubouchi T."/>
            <person name="Morono Y."/>
            <person name="Uchiyama I."/>
            <person name="Ito T."/>
            <person name="Fujiyama A."/>
            <person name="Inagaki F."/>
            <person name="Takami H."/>
        </authorList>
    </citation>
    <scope>NUCLEOTIDE SEQUENCE</scope>
    <source>
        <strain evidence="11">Expedition CK06-06</strain>
    </source>
</reference>
<evidence type="ECO:0000256" key="9">
    <source>
        <dbReference type="SAM" id="Phobius"/>
    </source>
</evidence>
<keyword evidence="6 9" id="KW-0812">Transmembrane</keyword>
<dbReference type="GO" id="GO:0055085">
    <property type="term" value="P:transmembrane transport"/>
    <property type="evidence" value="ECO:0007669"/>
    <property type="project" value="InterPro"/>
</dbReference>
<keyword evidence="3" id="KW-0813">Transport</keyword>
<name>X1NBU2_9ZZZZ</name>
<dbReference type="Gene3D" id="1.10.3720.10">
    <property type="entry name" value="MetI-like"/>
    <property type="match status" value="1"/>
</dbReference>
<dbReference type="SUPFAM" id="SSF161098">
    <property type="entry name" value="MetI-like"/>
    <property type="match status" value="1"/>
</dbReference>
<keyword evidence="7 9" id="KW-1133">Transmembrane helix</keyword>
<feature type="transmembrane region" description="Helical" evidence="9">
    <location>
        <begin position="32"/>
        <end position="53"/>
    </location>
</feature>
<feature type="non-terminal residue" evidence="11">
    <location>
        <position position="1"/>
    </location>
</feature>
<dbReference type="AlphaFoldDB" id="X1NBU2"/>
<feature type="domain" description="ABC transmembrane type-1" evidence="10">
    <location>
        <begin position="1"/>
        <end position="80"/>
    </location>
</feature>
<evidence type="ECO:0000256" key="7">
    <source>
        <dbReference type="ARBA" id="ARBA00022989"/>
    </source>
</evidence>
<dbReference type="InterPro" id="IPR050901">
    <property type="entry name" value="BP-dep_ABC_trans_perm"/>
</dbReference>
<keyword evidence="5" id="KW-0762">Sugar transport</keyword>
<dbReference type="PANTHER" id="PTHR32243">
    <property type="entry name" value="MALTOSE TRANSPORT SYSTEM PERMEASE-RELATED"/>
    <property type="match status" value="1"/>
</dbReference>
<comment type="similarity">
    <text evidence="2">Belongs to the binding-protein-dependent transport system permease family. MalFG subfamily.</text>
</comment>
<dbReference type="PANTHER" id="PTHR32243:SF50">
    <property type="entry name" value="MALTOSE_MALTODEXTRIN TRANSPORT SYSTEM PERMEASE PROTEIN MALG"/>
    <property type="match status" value="1"/>
</dbReference>
<feature type="transmembrane region" description="Helical" evidence="9">
    <location>
        <begin position="6"/>
        <end position="25"/>
    </location>
</feature>
<evidence type="ECO:0000256" key="5">
    <source>
        <dbReference type="ARBA" id="ARBA00022597"/>
    </source>
</evidence>
<sequence length="95" mass="10269">GAFFRIALPLAAPGLVAVYVLSFIFSWNEFIFVLVLGFHKATTIPILIAGALTSKGLEFWKVASISLIGIIPVVILTTFVSKFLVRGLTFGALKE</sequence>
<keyword evidence="8 9" id="KW-0472">Membrane</keyword>
<organism evidence="11">
    <name type="scientific">marine sediment metagenome</name>
    <dbReference type="NCBI Taxonomy" id="412755"/>
    <lineage>
        <taxon>unclassified sequences</taxon>
        <taxon>metagenomes</taxon>
        <taxon>ecological metagenomes</taxon>
    </lineage>
</organism>
<dbReference type="EMBL" id="BARV01017817">
    <property type="protein sequence ID" value="GAI27646.1"/>
    <property type="molecule type" value="Genomic_DNA"/>
</dbReference>
<evidence type="ECO:0000256" key="1">
    <source>
        <dbReference type="ARBA" id="ARBA00004651"/>
    </source>
</evidence>
<evidence type="ECO:0000256" key="4">
    <source>
        <dbReference type="ARBA" id="ARBA00022475"/>
    </source>
</evidence>
<evidence type="ECO:0000256" key="8">
    <source>
        <dbReference type="ARBA" id="ARBA00023136"/>
    </source>
</evidence>
<dbReference type="InterPro" id="IPR000515">
    <property type="entry name" value="MetI-like"/>
</dbReference>
<proteinExistence type="inferred from homology"/>
<dbReference type="PROSITE" id="PS50928">
    <property type="entry name" value="ABC_TM1"/>
    <property type="match status" value="1"/>
</dbReference>
<comment type="caution">
    <text evidence="11">The sequence shown here is derived from an EMBL/GenBank/DDBJ whole genome shotgun (WGS) entry which is preliminary data.</text>
</comment>
<accession>X1NBU2</accession>
<comment type="subcellular location">
    <subcellularLocation>
        <location evidence="1">Cell membrane</location>
        <topology evidence="1">Multi-pass membrane protein</topology>
    </subcellularLocation>
</comment>